<gene>
    <name evidence="2" type="primary">LOC142174881</name>
</gene>
<proteinExistence type="predicted"/>
<evidence type="ECO:0000313" key="1">
    <source>
        <dbReference type="Proteomes" id="UP000790787"/>
    </source>
</evidence>
<reference evidence="2" key="2">
    <citation type="submission" date="2025-08" db="UniProtKB">
        <authorList>
            <consortium name="RefSeq"/>
        </authorList>
    </citation>
    <scope>IDENTIFICATION</scope>
    <source>
        <tissue evidence="2">Leaf</tissue>
    </source>
</reference>
<dbReference type="Proteomes" id="UP000790787">
    <property type="component" value="Chromosome 20"/>
</dbReference>
<dbReference type="RefSeq" id="XP_075097372.1">
    <property type="nucleotide sequence ID" value="XM_075241271.1"/>
</dbReference>
<reference evidence="1" key="1">
    <citation type="journal article" date="2014" name="Nat. Commun.">
        <title>The tobacco genome sequence and its comparison with those of tomato and potato.</title>
        <authorList>
            <person name="Sierro N."/>
            <person name="Battey J.N."/>
            <person name="Ouadi S."/>
            <person name="Bakaher N."/>
            <person name="Bovet L."/>
            <person name="Willig A."/>
            <person name="Goepfert S."/>
            <person name="Peitsch M.C."/>
            <person name="Ivanov N.V."/>
        </authorList>
    </citation>
    <scope>NUCLEOTIDE SEQUENCE [LARGE SCALE GENOMIC DNA]</scope>
</reference>
<evidence type="ECO:0000313" key="2">
    <source>
        <dbReference type="RefSeq" id="XP_075097372.1"/>
    </source>
</evidence>
<sequence length="822" mass="95845">MTLERSILQYIEWKEDNGKVIFQTRAKVMSTIYTLRIDKAFNYNLISTYMVEKLNLPCVEHIDPYMLKGVKVDKRVLLPFSIGRYEDVIWCDVIPMNRFHILLGRPWNIYRSASYSIEKNRYSFEVNGKKLSLGPLAPSQICADEKIVKKNMEKYEREKNEKSKGVHVDIPREEKGEVVLSKKSGMSSEVNNDLEKKEKRESNKRNKVCKVEREKQERLSERKELFSERKEAKGEENISLAIKAKESVSKKNVSLLPNPLTLSCFSSCDFVQPRDEIPFERSGEAQEMVAKDPIGFQHKFGNINSCWMVEDKSLIKFFVIKPFDYFDYYLQGYDMELPKSIAKVEPLHKRIQGDDVPLVDKSKYDDDILMHIKSLTIISKLMCKSNSLPFEIVYDIDDYLFQLGGKRHGISVKRLANKLNISSYLIQVANEFSCAKECDLCYVMGSHSSSHVHCKIVKVFVSSKEDMHDCCNTGDQILFHVEESMRFVIVVSSLYHECILFVKCGKGTYIKWMCSYSLIISLSCILMDCRTDKIELQVPLHGASKRGFYCINLVRHKFYWDDDVHILYKGAFIPIRIDWVKWTHCHYLILFLLFFQISGYHLLVRVFFFLQGQNSRTNFLQEEGNDSILGSSTLFKDMDEAFESQRWPLIRVQAKELQNKIIRLQVQMKKLLIGRKSSRIKDVNWLGDSIKDKDRVLEAPRPYTRSQAKELQTKVARLQWQIKKLSIVEEELKTKGNKLSKFYNYMVVQIEVQEEEDWVTKLALEVHQKGLKISLKEVQKGVFQKEPNWSPNQWPKLVVLRPKSAPKGLGRPHLILMTFLTL</sequence>
<keyword evidence="1" id="KW-1185">Reference proteome</keyword>
<organism evidence="1 2">
    <name type="scientific">Nicotiana tabacum</name>
    <name type="common">Common tobacco</name>
    <dbReference type="NCBI Taxonomy" id="4097"/>
    <lineage>
        <taxon>Eukaryota</taxon>
        <taxon>Viridiplantae</taxon>
        <taxon>Streptophyta</taxon>
        <taxon>Embryophyta</taxon>
        <taxon>Tracheophyta</taxon>
        <taxon>Spermatophyta</taxon>
        <taxon>Magnoliopsida</taxon>
        <taxon>eudicotyledons</taxon>
        <taxon>Gunneridae</taxon>
        <taxon>Pentapetalae</taxon>
        <taxon>asterids</taxon>
        <taxon>lamiids</taxon>
        <taxon>Solanales</taxon>
        <taxon>Solanaceae</taxon>
        <taxon>Nicotianoideae</taxon>
        <taxon>Nicotianeae</taxon>
        <taxon>Nicotiana</taxon>
    </lineage>
</organism>
<name>A0AC58TJK0_TOBAC</name>
<accession>A0AC58TJK0</accession>
<protein>
    <submittedName>
        <fullName evidence="2">Uncharacterized protein LOC142174881</fullName>
    </submittedName>
</protein>